<dbReference type="EMBL" id="JAWPEI010000010">
    <property type="protein sequence ID" value="KAK4713624.1"/>
    <property type="molecule type" value="Genomic_DNA"/>
</dbReference>
<evidence type="ECO:0000313" key="2">
    <source>
        <dbReference type="Proteomes" id="UP001311915"/>
    </source>
</evidence>
<accession>A0AAV9KJZ5</accession>
<gene>
    <name evidence="1" type="ORF">R3W88_019531</name>
</gene>
<organism evidence="1 2">
    <name type="scientific">Solanum pinnatisectum</name>
    <name type="common">tansyleaf nightshade</name>
    <dbReference type="NCBI Taxonomy" id="50273"/>
    <lineage>
        <taxon>Eukaryota</taxon>
        <taxon>Viridiplantae</taxon>
        <taxon>Streptophyta</taxon>
        <taxon>Embryophyta</taxon>
        <taxon>Tracheophyta</taxon>
        <taxon>Spermatophyta</taxon>
        <taxon>Magnoliopsida</taxon>
        <taxon>eudicotyledons</taxon>
        <taxon>Gunneridae</taxon>
        <taxon>Pentapetalae</taxon>
        <taxon>asterids</taxon>
        <taxon>lamiids</taxon>
        <taxon>Solanales</taxon>
        <taxon>Solanaceae</taxon>
        <taxon>Solanoideae</taxon>
        <taxon>Solaneae</taxon>
        <taxon>Solanum</taxon>
    </lineage>
</organism>
<protein>
    <submittedName>
        <fullName evidence="1">Uncharacterized protein</fullName>
    </submittedName>
</protein>
<sequence>MLVSHITSRKTTSMDDMVYFANSAFVTLNWLGVDYGSFDEDIKNMIACKYNLLIAERRDMCFVSKL</sequence>
<proteinExistence type="predicted"/>
<evidence type="ECO:0000313" key="1">
    <source>
        <dbReference type="EMBL" id="KAK4713624.1"/>
    </source>
</evidence>
<dbReference type="AlphaFoldDB" id="A0AAV9KJZ5"/>
<dbReference type="Proteomes" id="UP001311915">
    <property type="component" value="Unassembled WGS sequence"/>
</dbReference>
<keyword evidence="2" id="KW-1185">Reference proteome</keyword>
<reference evidence="1 2" key="1">
    <citation type="submission" date="2023-10" db="EMBL/GenBank/DDBJ databases">
        <title>Genome-Wide Identification Analysis in wild type Solanum Pinnatisectum Reveals Some Genes Defensing Phytophthora Infestans.</title>
        <authorList>
            <person name="Sun C."/>
        </authorList>
    </citation>
    <scope>NUCLEOTIDE SEQUENCE [LARGE SCALE GENOMIC DNA]</scope>
    <source>
        <strain evidence="1">LQN</strain>
        <tissue evidence="1">Leaf</tissue>
    </source>
</reference>
<comment type="caution">
    <text evidence="1">The sequence shown here is derived from an EMBL/GenBank/DDBJ whole genome shotgun (WGS) entry which is preliminary data.</text>
</comment>
<name>A0AAV9KJZ5_9SOLN</name>